<keyword evidence="3" id="KW-0813">Transport</keyword>
<keyword evidence="5 7" id="KW-1133">Transmembrane helix</keyword>
<comment type="caution">
    <text evidence="8">The sequence shown here is derived from an EMBL/GenBank/DDBJ whole genome shotgun (WGS) entry which is preliminary data.</text>
</comment>
<evidence type="ECO:0000313" key="8">
    <source>
        <dbReference type="EMBL" id="MBG6093429.1"/>
    </source>
</evidence>
<dbReference type="PANTHER" id="PTHR43337">
    <property type="entry name" value="XANTHINE/URACIL PERMEASE C887.17-RELATED"/>
    <property type="match status" value="1"/>
</dbReference>
<comment type="subcellular location">
    <subcellularLocation>
        <location evidence="1">Endomembrane system</location>
        <topology evidence="1">Multi-pass membrane protein</topology>
    </subcellularLocation>
</comment>
<feature type="transmembrane region" description="Helical" evidence="7">
    <location>
        <begin position="390"/>
        <end position="423"/>
    </location>
</feature>
<gene>
    <name evidence="8" type="ORF">IW256_007542</name>
</gene>
<dbReference type="InterPro" id="IPR045018">
    <property type="entry name" value="Azg-like"/>
</dbReference>
<evidence type="ECO:0000256" key="6">
    <source>
        <dbReference type="ARBA" id="ARBA00023136"/>
    </source>
</evidence>
<organism evidence="8 9">
    <name type="scientific">Actinomadura viridis</name>
    <dbReference type="NCBI Taxonomy" id="58110"/>
    <lineage>
        <taxon>Bacteria</taxon>
        <taxon>Bacillati</taxon>
        <taxon>Actinomycetota</taxon>
        <taxon>Actinomycetes</taxon>
        <taxon>Streptosporangiales</taxon>
        <taxon>Thermomonosporaceae</taxon>
        <taxon>Actinomadura</taxon>
    </lineage>
</organism>
<feature type="transmembrane region" description="Helical" evidence="7">
    <location>
        <begin position="160"/>
        <end position="182"/>
    </location>
</feature>
<evidence type="ECO:0000256" key="1">
    <source>
        <dbReference type="ARBA" id="ARBA00004127"/>
    </source>
</evidence>
<sequence length="503" mass="52286">MTVKEAQPQAPVGRLDRYFKISERESTVGREIRGGLATFFTMGYIVVLNPLIIGTVADKDGQFLGDLTEPGASIPLVAAATALVAGLLTLAMGLFGRYPFAMAAGLGLNAVVAFSLAGVMSWEDAMGIVVLEGLVITVLVLTGFRVAVFRAIPASLKSAIAVGIGLFLALIGFVDAGFVRRIPGALGEASVPLQLGGTGSLTGWPTLVFVFGLLLTTVLVARKVKGAILIGILSTTVVAIIVEALAKVGPYNKGPGPDGRPVINPDGWQLNVPAVPDKVVGKPDLGLVGDFSLFGSFERVGITAALLFIFTIMLADFFDTMGTVVGVGAEGKLLDKEGNLPGIRNVLLVDSVGAAAGGAGSVSSNTTYVESAAGVAEGARTGLASVVTGLLFLVAMFFAPLVTIVPFEAATPALVVVGFLMVTQIRHIDMDDYDVAIPAFLTIVLMPFAYSITVGIGAGFISYVAIKAARRRFAEIHPLMWLIAVLFVLYFALEPVKSVLGVS</sequence>
<evidence type="ECO:0000256" key="5">
    <source>
        <dbReference type="ARBA" id="ARBA00022989"/>
    </source>
</evidence>
<evidence type="ECO:0000256" key="7">
    <source>
        <dbReference type="SAM" id="Phobius"/>
    </source>
</evidence>
<reference evidence="8" key="1">
    <citation type="submission" date="2020-11" db="EMBL/GenBank/DDBJ databases">
        <title>Sequencing the genomes of 1000 actinobacteria strains.</title>
        <authorList>
            <person name="Klenk H.-P."/>
        </authorList>
    </citation>
    <scope>NUCLEOTIDE SEQUENCE</scope>
    <source>
        <strain evidence="8">DSM 43175</strain>
    </source>
</reference>
<dbReference type="Proteomes" id="UP000614047">
    <property type="component" value="Unassembled WGS sequence"/>
</dbReference>
<dbReference type="EMBL" id="JADOUA010000001">
    <property type="protein sequence ID" value="MBG6093429.1"/>
    <property type="molecule type" value="Genomic_DNA"/>
</dbReference>
<dbReference type="Pfam" id="PF00860">
    <property type="entry name" value="Xan_ur_permease"/>
    <property type="match status" value="1"/>
</dbReference>
<feature type="transmembrane region" description="Helical" evidence="7">
    <location>
        <begin position="128"/>
        <end position="148"/>
    </location>
</feature>
<protein>
    <submittedName>
        <fullName evidence="8">AGZA family xanthine/uracil permease-like MFS transporter</fullName>
    </submittedName>
</protein>
<evidence type="ECO:0000256" key="3">
    <source>
        <dbReference type="ARBA" id="ARBA00022448"/>
    </source>
</evidence>
<evidence type="ECO:0000313" key="9">
    <source>
        <dbReference type="Proteomes" id="UP000614047"/>
    </source>
</evidence>
<feature type="transmembrane region" description="Helical" evidence="7">
    <location>
        <begin position="300"/>
        <end position="318"/>
    </location>
</feature>
<keyword evidence="6 7" id="KW-0472">Membrane</keyword>
<feature type="transmembrane region" description="Helical" evidence="7">
    <location>
        <begin position="102"/>
        <end position="122"/>
    </location>
</feature>
<feature type="transmembrane region" description="Helical" evidence="7">
    <location>
        <begin position="202"/>
        <end position="221"/>
    </location>
</feature>
<name>A0A931DRI3_9ACTN</name>
<comment type="similarity">
    <text evidence="2">Belongs to the nucleobase:cation symporter-2 (NCS2) (TC 2.A.40) family. Azg-like subfamily.</text>
</comment>
<evidence type="ECO:0000256" key="4">
    <source>
        <dbReference type="ARBA" id="ARBA00022692"/>
    </source>
</evidence>
<dbReference type="PANTHER" id="PTHR43337:SF1">
    <property type="entry name" value="XANTHINE_URACIL PERMEASE C887.17-RELATED"/>
    <property type="match status" value="1"/>
</dbReference>
<keyword evidence="4 7" id="KW-0812">Transmembrane</keyword>
<dbReference type="GO" id="GO:0005886">
    <property type="term" value="C:plasma membrane"/>
    <property type="evidence" value="ECO:0007669"/>
    <property type="project" value="TreeGrafter"/>
</dbReference>
<dbReference type="GO" id="GO:0005345">
    <property type="term" value="F:purine nucleobase transmembrane transporter activity"/>
    <property type="evidence" value="ECO:0007669"/>
    <property type="project" value="TreeGrafter"/>
</dbReference>
<feature type="transmembrane region" description="Helical" evidence="7">
    <location>
        <begin position="435"/>
        <end position="464"/>
    </location>
</feature>
<proteinExistence type="inferred from homology"/>
<feature type="transmembrane region" description="Helical" evidence="7">
    <location>
        <begin position="34"/>
        <end position="53"/>
    </location>
</feature>
<feature type="transmembrane region" description="Helical" evidence="7">
    <location>
        <begin position="73"/>
        <end position="95"/>
    </location>
</feature>
<feature type="transmembrane region" description="Helical" evidence="7">
    <location>
        <begin position="476"/>
        <end position="493"/>
    </location>
</feature>
<accession>A0A931DRI3</accession>
<dbReference type="AlphaFoldDB" id="A0A931DRI3"/>
<keyword evidence="9" id="KW-1185">Reference proteome</keyword>
<dbReference type="GO" id="GO:0012505">
    <property type="term" value="C:endomembrane system"/>
    <property type="evidence" value="ECO:0007669"/>
    <property type="project" value="UniProtKB-SubCell"/>
</dbReference>
<dbReference type="InterPro" id="IPR006043">
    <property type="entry name" value="NCS2"/>
</dbReference>
<feature type="transmembrane region" description="Helical" evidence="7">
    <location>
        <begin position="228"/>
        <end position="246"/>
    </location>
</feature>
<evidence type="ECO:0000256" key="2">
    <source>
        <dbReference type="ARBA" id="ARBA00005697"/>
    </source>
</evidence>